<name>A0A1Y5T439_9RHOB</name>
<proteinExistence type="predicted"/>
<dbReference type="GO" id="GO:0046872">
    <property type="term" value="F:metal ion binding"/>
    <property type="evidence" value="ECO:0007669"/>
    <property type="project" value="UniProtKB-KW"/>
</dbReference>
<dbReference type="EMBL" id="FWFQ01000022">
    <property type="protein sequence ID" value="SLN55301.1"/>
    <property type="molecule type" value="Genomic_DNA"/>
</dbReference>
<evidence type="ECO:0000256" key="4">
    <source>
        <dbReference type="PROSITE-ProRule" id="PRU00433"/>
    </source>
</evidence>
<evidence type="ECO:0000256" key="6">
    <source>
        <dbReference type="SAM" id="SignalP"/>
    </source>
</evidence>
<dbReference type="SUPFAM" id="SSF46626">
    <property type="entry name" value="Cytochrome c"/>
    <property type="match status" value="1"/>
</dbReference>
<keyword evidence="6" id="KW-0732">Signal</keyword>
<keyword evidence="3 4" id="KW-0408">Iron</keyword>
<feature type="domain" description="Cytochrome c" evidence="7">
    <location>
        <begin position="47"/>
        <end position="133"/>
    </location>
</feature>
<evidence type="ECO:0000256" key="2">
    <source>
        <dbReference type="ARBA" id="ARBA00022723"/>
    </source>
</evidence>
<sequence length="185" mass="20219">MLARTMTIPAAMLAMTVGTVPALASQGEGQHMQMMDEMPKGLMMPQMSSERGRALFASKGCIVCHSINGIGGEHAPVLDASTMDEVMNPFEFAARMWRGAAAMVALQEEELGEQIELNGQELADIIAFVHDASEQAKFSEHDIPKSVAAMMHHQSEEDHHEEGEMGHHDDDQMGHHEEGEEGHSD</sequence>
<dbReference type="Gene3D" id="1.10.760.10">
    <property type="entry name" value="Cytochrome c-like domain"/>
    <property type="match status" value="1"/>
</dbReference>
<dbReference type="GO" id="GO:0009055">
    <property type="term" value="F:electron transfer activity"/>
    <property type="evidence" value="ECO:0007669"/>
    <property type="project" value="InterPro"/>
</dbReference>
<evidence type="ECO:0000256" key="5">
    <source>
        <dbReference type="SAM" id="MobiDB-lite"/>
    </source>
</evidence>
<dbReference type="InterPro" id="IPR009056">
    <property type="entry name" value="Cyt_c-like_dom"/>
</dbReference>
<dbReference type="InterPro" id="IPR036909">
    <property type="entry name" value="Cyt_c-like_dom_sf"/>
</dbReference>
<evidence type="ECO:0000313" key="9">
    <source>
        <dbReference type="Proteomes" id="UP000193409"/>
    </source>
</evidence>
<evidence type="ECO:0000313" key="8">
    <source>
        <dbReference type="EMBL" id="SLN55301.1"/>
    </source>
</evidence>
<reference evidence="8 9" key="1">
    <citation type="submission" date="2017-03" db="EMBL/GenBank/DDBJ databases">
        <authorList>
            <person name="Afonso C.L."/>
            <person name="Miller P.J."/>
            <person name="Scott M.A."/>
            <person name="Spackman E."/>
            <person name="Goraichik I."/>
            <person name="Dimitrov K.M."/>
            <person name="Suarez D.L."/>
            <person name="Swayne D.E."/>
        </authorList>
    </citation>
    <scope>NUCLEOTIDE SEQUENCE [LARGE SCALE GENOMIC DNA]</scope>
    <source>
        <strain evidence="8 9">CECT 7680</strain>
    </source>
</reference>
<feature type="compositionally biased region" description="Basic and acidic residues" evidence="5">
    <location>
        <begin position="153"/>
        <end position="185"/>
    </location>
</feature>
<evidence type="ECO:0000256" key="1">
    <source>
        <dbReference type="ARBA" id="ARBA00022617"/>
    </source>
</evidence>
<dbReference type="Pfam" id="PF00034">
    <property type="entry name" value="Cytochrom_C"/>
    <property type="match status" value="1"/>
</dbReference>
<accession>A0A1Y5T439</accession>
<dbReference type="AlphaFoldDB" id="A0A1Y5T439"/>
<dbReference type="PROSITE" id="PS51007">
    <property type="entry name" value="CYTC"/>
    <property type="match status" value="1"/>
</dbReference>
<protein>
    <submittedName>
        <fullName evidence="8">Cytochrome c</fullName>
    </submittedName>
</protein>
<feature type="chain" id="PRO_5013074138" evidence="6">
    <location>
        <begin position="25"/>
        <end position="185"/>
    </location>
</feature>
<dbReference type="GO" id="GO:0020037">
    <property type="term" value="F:heme binding"/>
    <property type="evidence" value="ECO:0007669"/>
    <property type="project" value="InterPro"/>
</dbReference>
<organism evidence="8 9">
    <name type="scientific">Pseudoruegeria aquimaris</name>
    <dbReference type="NCBI Taxonomy" id="393663"/>
    <lineage>
        <taxon>Bacteria</taxon>
        <taxon>Pseudomonadati</taxon>
        <taxon>Pseudomonadota</taxon>
        <taxon>Alphaproteobacteria</taxon>
        <taxon>Rhodobacterales</taxon>
        <taxon>Roseobacteraceae</taxon>
        <taxon>Pseudoruegeria</taxon>
    </lineage>
</organism>
<dbReference type="Proteomes" id="UP000193409">
    <property type="component" value="Unassembled WGS sequence"/>
</dbReference>
<feature type="region of interest" description="Disordered" evidence="5">
    <location>
        <begin position="151"/>
        <end position="185"/>
    </location>
</feature>
<evidence type="ECO:0000259" key="7">
    <source>
        <dbReference type="PROSITE" id="PS51007"/>
    </source>
</evidence>
<keyword evidence="1 4" id="KW-0349">Heme</keyword>
<feature type="signal peptide" evidence="6">
    <location>
        <begin position="1"/>
        <end position="24"/>
    </location>
</feature>
<keyword evidence="9" id="KW-1185">Reference proteome</keyword>
<keyword evidence="2 4" id="KW-0479">Metal-binding</keyword>
<gene>
    <name evidence="8" type="ORF">PSA7680_02888</name>
</gene>
<evidence type="ECO:0000256" key="3">
    <source>
        <dbReference type="ARBA" id="ARBA00023004"/>
    </source>
</evidence>
<dbReference type="RefSeq" id="WP_139838676.1">
    <property type="nucleotide sequence ID" value="NZ_FWFQ01000022.1"/>
</dbReference>
<dbReference type="OrthoDB" id="7866026at2"/>